<dbReference type="Pfam" id="PF14230">
    <property type="entry name" value="DUF4333"/>
    <property type="match status" value="1"/>
</dbReference>
<name>A0ABV8Z0X0_9ACTN</name>
<keyword evidence="3" id="KW-1185">Reference proteome</keyword>
<protein>
    <submittedName>
        <fullName evidence="2">DUF4333 domain-containing protein</fullName>
    </submittedName>
</protein>
<sequence length="123" mass="12835">MQRSRFLVGAVGGALVAVALGGVGTFLLSGTESNTALDEYSTVTVDDQKALSPNIVATRTQGKYNPLPWVEKKITDVSCPTGLKAETGATLSCTGKDGDGRTVDIPVTVVRASDSSVTWKFGR</sequence>
<dbReference type="InterPro" id="IPR025637">
    <property type="entry name" value="DUF4333"/>
</dbReference>
<reference evidence="3" key="1">
    <citation type="journal article" date="2019" name="Int. J. Syst. Evol. Microbiol.">
        <title>The Global Catalogue of Microorganisms (GCM) 10K type strain sequencing project: providing services to taxonomists for standard genome sequencing and annotation.</title>
        <authorList>
            <consortium name="The Broad Institute Genomics Platform"/>
            <consortium name="The Broad Institute Genome Sequencing Center for Infectious Disease"/>
            <person name="Wu L."/>
            <person name="Ma J."/>
        </authorList>
    </citation>
    <scope>NUCLEOTIDE SEQUENCE [LARGE SCALE GENOMIC DNA]</scope>
    <source>
        <strain evidence="3">DT43</strain>
    </source>
</reference>
<dbReference type="RefSeq" id="WP_386350339.1">
    <property type="nucleotide sequence ID" value="NZ_JBHSFG010000076.1"/>
</dbReference>
<evidence type="ECO:0000313" key="2">
    <source>
        <dbReference type="EMBL" id="MFC4470126.1"/>
    </source>
</evidence>
<organism evidence="2 3">
    <name type="scientific">Streptomyces xiangluensis</name>
    <dbReference type="NCBI Taxonomy" id="2665720"/>
    <lineage>
        <taxon>Bacteria</taxon>
        <taxon>Bacillati</taxon>
        <taxon>Actinomycetota</taxon>
        <taxon>Actinomycetes</taxon>
        <taxon>Kitasatosporales</taxon>
        <taxon>Streptomycetaceae</taxon>
        <taxon>Streptomyces</taxon>
    </lineage>
</organism>
<proteinExistence type="predicted"/>
<feature type="domain" description="DUF4333" evidence="1">
    <location>
        <begin position="46"/>
        <end position="110"/>
    </location>
</feature>
<comment type="caution">
    <text evidence="2">The sequence shown here is derived from an EMBL/GenBank/DDBJ whole genome shotgun (WGS) entry which is preliminary data.</text>
</comment>
<evidence type="ECO:0000259" key="1">
    <source>
        <dbReference type="Pfam" id="PF14230"/>
    </source>
</evidence>
<evidence type="ECO:0000313" key="3">
    <source>
        <dbReference type="Proteomes" id="UP001596012"/>
    </source>
</evidence>
<accession>A0ABV8Z0X0</accession>
<dbReference type="EMBL" id="JBHSFG010000076">
    <property type="protein sequence ID" value="MFC4470126.1"/>
    <property type="molecule type" value="Genomic_DNA"/>
</dbReference>
<dbReference type="Proteomes" id="UP001596012">
    <property type="component" value="Unassembled WGS sequence"/>
</dbReference>
<gene>
    <name evidence="2" type="ORF">ACFPH6_37475</name>
</gene>